<comment type="subcellular location">
    <subcellularLocation>
        <location evidence="8">Endoplasmic reticulum membrane</location>
        <topology evidence="8">Multi-pass membrane protein</topology>
    </subcellularLocation>
    <subcellularLocation>
        <location evidence="1">Membrane</location>
        <topology evidence="1">Multi-pass membrane protein</topology>
    </subcellularLocation>
</comment>
<keyword evidence="6 8" id="KW-0406">Ion transport</keyword>
<dbReference type="InterPro" id="IPR002524">
    <property type="entry name" value="Cation_efflux"/>
</dbReference>
<accession>A0A7R7XA85</accession>
<dbReference type="GO" id="GO:0005794">
    <property type="term" value="C:Golgi apparatus"/>
    <property type="evidence" value="ECO:0007669"/>
    <property type="project" value="TreeGrafter"/>
</dbReference>
<comment type="caution">
    <text evidence="8">Lacks conserved residue(s) required for the propagation of feature annotation.</text>
</comment>
<feature type="transmembrane region" description="Helical" evidence="8">
    <location>
        <begin position="151"/>
        <end position="172"/>
    </location>
</feature>
<dbReference type="Gene3D" id="1.20.1510.10">
    <property type="entry name" value="Cation efflux protein transmembrane domain"/>
    <property type="match status" value="1"/>
</dbReference>
<feature type="transmembrane region" description="Helical" evidence="8">
    <location>
        <begin position="255"/>
        <end position="272"/>
    </location>
</feature>
<dbReference type="InterPro" id="IPR045316">
    <property type="entry name" value="Msc2-like"/>
</dbReference>
<evidence type="ECO:0000256" key="1">
    <source>
        <dbReference type="ARBA" id="ARBA00004141"/>
    </source>
</evidence>
<feature type="transmembrane region" description="Helical" evidence="8">
    <location>
        <begin position="626"/>
        <end position="651"/>
    </location>
</feature>
<evidence type="ECO:0000256" key="9">
    <source>
        <dbReference type="SAM" id="MobiDB-lite"/>
    </source>
</evidence>
<feature type="compositionally biased region" description="Basic residues" evidence="9">
    <location>
        <begin position="21"/>
        <end position="33"/>
    </location>
</feature>
<dbReference type="RefSeq" id="XP_041549522.1">
    <property type="nucleotide sequence ID" value="XM_041697663.1"/>
</dbReference>
<dbReference type="Proteomes" id="UP000654913">
    <property type="component" value="Chromosome 1"/>
</dbReference>
<evidence type="ECO:0000256" key="4">
    <source>
        <dbReference type="ARBA" id="ARBA00022692"/>
    </source>
</evidence>
<feature type="transmembrane region" description="Helical" evidence="8">
    <location>
        <begin position="480"/>
        <end position="499"/>
    </location>
</feature>
<dbReference type="InterPro" id="IPR027469">
    <property type="entry name" value="Cation_efflux_TMD_sf"/>
</dbReference>
<keyword evidence="8" id="KW-0256">Endoplasmic reticulum</keyword>
<dbReference type="PANTHER" id="PTHR45755:SF4">
    <property type="entry name" value="ZINC TRANSPORTER 7"/>
    <property type="match status" value="1"/>
</dbReference>
<comment type="function">
    <text evidence="8">Functions as a zinc transporter.</text>
</comment>
<feature type="region of interest" description="Disordered" evidence="9">
    <location>
        <begin position="50"/>
        <end position="91"/>
    </location>
</feature>
<reference evidence="11" key="2">
    <citation type="submission" date="2021-02" db="EMBL/GenBank/DDBJ databases">
        <title>Aspergillus puulaauensis MK2 genome sequence.</title>
        <authorList>
            <person name="Futagami T."/>
            <person name="Mori K."/>
            <person name="Kadooka C."/>
            <person name="Tanaka T."/>
        </authorList>
    </citation>
    <scope>NUCLEOTIDE SEQUENCE</scope>
    <source>
        <strain evidence="11">MK2</strain>
    </source>
</reference>
<feature type="transmembrane region" description="Helical" evidence="8">
    <location>
        <begin position="362"/>
        <end position="379"/>
    </location>
</feature>
<dbReference type="AlphaFoldDB" id="A0A7R7XA85"/>
<feature type="domain" description="Cation efflux protein transmembrane" evidence="10">
    <location>
        <begin position="480"/>
        <end position="683"/>
    </location>
</feature>
<evidence type="ECO:0000256" key="3">
    <source>
        <dbReference type="ARBA" id="ARBA00022448"/>
    </source>
</evidence>
<dbReference type="NCBIfam" id="TIGR01297">
    <property type="entry name" value="CDF"/>
    <property type="match status" value="1"/>
</dbReference>
<dbReference type="GO" id="GO:0005789">
    <property type="term" value="C:endoplasmic reticulum membrane"/>
    <property type="evidence" value="ECO:0007669"/>
    <property type="project" value="UniProtKB-SubCell"/>
</dbReference>
<dbReference type="KEGG" id="apuu:APUU_10156S"/>
<evidence type="ECO:0000313" key="11">
    <source>
        <dbReference type="EMBL" id="BCS17328.1"/>
    </source>
</evidence>
<feature type="transmembrane region" description="Helical" evidence="8">
    <location>
        <begin position="411"/>
        <end position="429"/>
    </location>
</feature>
<dbReference type="InterPro" id="IPR058533">
    <property type="entry name" value="Cation_efflux_TM"/>
</dbReference>
<keyword evidence="12" id="KW-1185">Reference proteome</keyword>
<dbReference type="GO" id="GO:0006882">
    <property type="term" value="P:intracellular zinc ion homeostasis"/>
    <property type="evidence" value="ECO:0007669"/>
    <property type="project" value="InterPro"/>
</dbReference>
<feature type="transmembrane region" description="Helical" evidence="8">
    <location>
        <begin position="550"/>
        <end position="569"/>
    </location>
</feature>
<evidence type="ECO:0000256" key="7">
    <source>
        <dbReference type="ARBA" id="ARBA00023136"/>
    </source>
</evidence>
<protein>
    <recommendedName>
        <fullName evidence="8">Zinc transporter</fullName>
    </recommendedName>
</protein>
<dbReference type="GO" id="GO:0005385">
    <property type="term" value="F:zinc ion transmembrane transporter activity"/>
    <property type="evidence" value="ECO:0007669"/>
    <property type="project" value="UniProtKB-UniRule"/>
</dbReference>
<dbReference type="Pfam" id="PF01545">
    <property type="entry name" value="Cation_efflux"/>
    <property type="match status" value="1"/>
</dbReference>
<dbReference type="PANTHER" id="PTHR45755">
    <property type="match status" value="1"/>
</dbReference>
<keyword evidence="3 8" id="KW-0813">Transport</keyword>
<evidence type="ECO:0000256" key="5">
    <source>
        <dbReference type="ARBA" id="ARBA00022989"/>
    </source>
</evidence>
<evidence type="ECO:0000256" key="8">
    <source>
        <dbReference type="RuleBase" id="RU369017"/>
    </source>
</evidence>
<feature type="transmembrane region" description="Helical" evidence="8">
    <location>
        <begin position="657"/>
        <end position="675"/>
    </location>
</feature>
<feature type="region of interest" description="Disordered" evidence="9">
    <location>
        <begin position="722"/>
        <end position="778"/>
    </location>
</feature>
<dbReference type="GO" id="GO:0031410">
    <property type="term" value="C:cytoplasmic vesicle"/>
    <property type="evidence" value="ECO:0007669"/>
    <property type="project" value="TreeGrafter"/>
</dbReference>
<feature type="transmembrane region" description="Helical" evidence="8">
    <location>
        <begin position="111"/>
        <end position="131"/>
    </location>
</feature>
<feature type="transmembrane region" description="Helical" evidence="8">
    <location>
        <begin position="581"/>
        <end position="602"/>
    </location>
</feature>
<feature type="transmembrane region" description="Helical" evidence="8">
    <location>
        <begin position="216"/>
        <end position="235"/>
    </location>
</feature>
<evidence type="ECO:0000256" key="6">
    <source>
        <dbReference type="ARBA" id="ARBA00023065"/>
    </source>
</evidence>
<organism evidence="11 12">
    <name type="scientific">Aspergillus puulaauensis</name>
    <dbReference type="NCBI Taxonomy" id="1220207"/>
    <lineage>
        <taxon>Eukaryota</taxon>
        <taxon>Fungi</taxon>
        <taxon>Dikarya</taxon>
        <taxon>Ascomycota</taxon>
        <taxon>Pezizomycotina</taxon>
        <taxon>Eurotiomycetes</taxon>
        <taxon>Eurotiomycetidae</taxon>
        <taxon>Eurotiales</taxon>
        <taxon>Aspergillaceae</taxon>
        <taxon>Aspergillus</taxon>
    </lineage>
</organism>
<dbReference type="GO" id="GO:1904257">
    <property type="term" value="P:zinc ion import into Golgi lumen"/>
    <property type="evidence" value="ECO:0007669"/>
    <property type="project" value="TreeGrafter"/>
</dbReference>
<dbReference type="GeneID" id="64967333"/>
<evidence type="ECO:0000259" key="10">
    <source>
        <dbReference type="Pfam" id="PF01545"/>
    </source>
</evidence>
<name>A0A7R7XA85_9EURO</name>
<dbReference type="FunFam" id="1.20.1510.10:FF:000014">
    <property type="entry name" value="Cation efflux protein/ zinc transporter"/>
    <property type="match status" value="1"/>
</dbReference>
<gene>
    <name evidence="11" type="primary">MSC2</name>
    <name evidence="11" type="ORF">APUU_10156S</name>
</gene>
<keyword evidence="5 8" id="KW-1133">Transmembrane helix</keyword>
<feature type="compositionally biased region" description="Basic residues" evidence="9">
    <location>
        <begin position="69"/>
        <end position="79"/>
    </location>
</feature>
<dbReference type="EMBL" id="AP024443">
    <property type="protein sequence ID" value="BCS17328.1"/>
    <property type="molecule type" value="Genomic_DNA"/>
</dbReference>
<dbReference type="SUPFAM" id="SSF161111">
    <property type="entry name" value="Cation efflux protein transmembrane domain-like"/>
    <property type="match status" value="1"/>
</dbReference>
<comment type="similarity">
    <text evidence="2 8">Belongs to the cation diffusion facilitator (CDF) transporter (TC 2.A.4) family. SLC30A subfamily.</text>
</comment>
<sequence>MLAGNTMSSAEPIPSPPHGHGLGHSRGRGHTRRSTPLSQSISYALPAAQQQPVTDADGLNGHAENSKPGAHHHSHSHTSIHHDHSELPSVGHGHKSLVIQAEATPNQFNEIVAGLMIALPWIALSWFYEHYAQWTRPEPTSTSSVGNLDRVISRTFGLTAATLIVYGGWALARLNLRGEGEYALKKLKLDPSTGTAALSQIFSIALPIYATLQVGGFLVAFALAVAVGSGLPTVFRDHTAPTDDKGRRSFKKLTAALVPTVVVLSFFGMNSLWNRTPFFGYIALLASAFIIRPPFPSAPSPTPEKGNGLGISIPGHLNGSTQSLSHPAQPCLDPAMATLSGLVLGCLTLLSTRTFSFGASDIVYLSAVAGTMATCITYLDLSHVYSPSKIGVAIASGGAALLCSPPAQDDIYIVYIIRALLATTSFFAARFDDKRSRSDDHTHHHHSASESSSATKLILRYSEPYPLLYSILKERDSRRIFYFMTLNFGFMLVQLSYGFATGSLGLLSDSIHMFFDCLALVVGLCASVMSKWPPSTRFPYGYGKVDTLSGFANGIFLMIISVEIIYEAVERLSSGSQMHRLGELLAVSVAGLLVNLVGIMAFDHGHAHGHDHGHDHSHGNENMHGIFLHILADTLGSVAVVISTILVHYSGWSGYDPIASCMIAILIFASAIPLVSSTAKSLLLTLPADVEYNVRDTLSGVSTLRGVVSYTVPKFWLDDSEAKHSGHDHGHSHSHTHDHSHSHHHDHDHDHDQSHAHTHSHGHDHDHDHDHDHAQEKRKSPVLGVIHVIASRSADLDDVRQRTVEFLQEKGMDILVQVEREGEGRCWCGGGVNGNGGGNLKAS</sequence>
<keyword evidence="4 8" id="KW-0812">Transmembrane</keyword>
<dbReference type="OrthoDB" id="78669at2759"/>
<evidence type="ECO:0000313" key="12">
    <source>
        <dbReference type="Proteomes" id="UP000654913"/>
    </source>
</evidence>
<feature type="transmembrane region" description="Helical" evidence="8">
    <location>
        <begin position="278"/>
        <end position="295"/>
    </location>
</feature>
<feature type="region of interest" description="Disordered" evidence="9">
    <location>
        <begin position="1"/>
        <end position="37"/>
    </location>
</feature>
<reference evidence="11" key="1">
    <citation type="submission" date="2021-01" db="EMBL/GenBank/DDBJ databases">
        <authorList>
            <consortium name="Aspergillus puulaauensis MK2 genome sequencing consortium"/>
            <person name="Kazuki M."/>
            <person name="Futagami T."/>
        </authorList>
    </citation>
    <scope>NUCLEOTIDE SEQUENCE</scope>
    <source>
        <strain evidence="11">MK2</strain>
    </source>
</reference>
<keyword evidence="7 8" id="KW-0472">Membrane</keyword>
<proteinExistence type="inferred from homology"/>
<evidence type="ECO:0000256" key="2">
    <source>
        <dbReference type="ARBA" id="ARBA00008873"/>
    </source>
</evidence>